<dbReference type="GO" id="GO:0008420">
    <property type="term" value="F:RNA polymerase II CTD heptapeptide repeat phosphatase activity"/>
    <property type="evidence" value="ECO:0007669"/>
    <property type="project" value="InterPro"/>
</dbReference>
<name>A0AAD9ZZN3_9ROSI</name>
<keyword evidence="7" id="KW-0472">Membrane</keyword>
<evidence type="ECO:0000313" key="9">
    <source>
        <dbReference type="EMBL" id="KAK3198015.1"/>
    </source>
</evidence>
<evidence type="ECO:0000256" key="4">
    <source>
        <dbReference type="ARBA" id="ARBA00023242"/>
    </source>
</evidence>
<evidence type="ECO:0000256" key="5">
    <source>
        <dbReference type="ARBA" id="ARBA00047761"/>
    </source>
</evidence>
<comment type="caution">
    <text evidence="9">The sequence shown here is derived from an EMBL/GenBank/DDBJ whole genome shotgun (WGS) entry which is preliminary data.</text>
</comment>
<reference evidence="9" key="1">
    <citation type="journal article" date="2023" name="Plant J.">
        <title>Genome sequences and population genomics provide insights into the demographic history, inbreeding, and mutation load of two 'living fossil' tree species of Dipteronia.</title>
        <authorList>
            <person name="Feng Y."/>
            <person name="Comes H.P."/>
            <person name="Chen J."/>
            <person name="Zhu S."/>
            <person name="Lu R."/>
            <person name="Zhang X."/>
            <person name="Li P."/>
            <person name="Qiu J."/>
            <person name="Olsen K.M."/>
            <person name="Qiu Y."/>
        </authorList>
    </citation>
    <scope>NUCLEOTIDE SEQUENCE</scope>
    <source>
        <strain evidence="9">NBL</strain>
    </source>
</reference>
<gene>
    <name evidence="9" type="ORF">Dsin_021430</name>
</gene>
<dbReference type="EMBL" id="JANJYJ010000007">
    <property type="protein sequence ID" value="KAK3198015.1"/>
    <property type="molecule type" value="Genomic_DNA"/>
</dbReference>
<accession>A0AAD9ZZN3</accession>
<keyword evidence="3" id="KW-0378">Hydrolase</keyword>
<evidence type="ECO:0000256" key="1">
    <source>
        <dbReference type="ARBA" id="ARBA00004123"/>
    </source>
</evidence>
<dbReference type="SUPFAM" id="SSF56784">
    <property type="entry name" value="HAD-like"/>
    <property type="match status" value="1"/>
</dbReference>
<dbReference type="InterPro" id="IPR004274">
    <property type="entry name" value="FCP1_dom"/>
</dbReference>
<dbReference type="Gene3D" id="3.40.50.1000">
    <property type="entry name" value="HAD superfamily/HAD-like"/>
    <property type="match status" value="1"/>
</dbReference>
<dbReference type="InterPro" id="IPR023214">
    <property type="entry name" value="HAD_sf"/>
</dbReference>
<dbReference type="PANTHER" id="PTHR23081">
    <property type="entry name" value="RNA POLYMERASE II CTD PHOSPHATASE"/>
    <property type="match status" value="1"/>
</dbReference>
<keyword evidence="4" id="KW-0539">Nucleus</keyword>
<dbReference type="SMART" id="SM00577">
    <property type="entry name" value="CPDc"/>
    <property type="match status" value="1"/>
</dbReference>
<dbReference type="EC" id="3.1.3.16" evidence="2"/>
<keyword evidence="10" id="KW-1185">Reference proteome</keyword>
<protein>
    <recommendedName>
        <fullName evidence="2">protein-serine/threonine phosphatase</fullName>
        <ecNumber evidence="2">3.1.3.16</ecNumber>
    </recommendedName>
</protein>
<organism evidence="9 10">
    <name type="scientific">Dipteronia sinensis</name>
    <dbReference type="NCBI Taxonomy" id="43782"/>
    <lineage>
        <taxon>Eukaryota</taxon>
        <taxon>Viridiplantae</taxon>
        <taxon>Streptophyta</taxon>
        <taxon>Embryophyta</taxon>
        <taxon>Tracheophyta</taxon>
        <taxon>Spermatophyta</taxon>
        <taxon>Magnoliopsida</taxon>
        <taxon>eudicotyledons</taxon>
        <taxon>Gunneridae</taxon>
        <taxon>Pentapetalae</taxon>
        <taxon>rosids</taxon>
        <taxon>malvids</taxon>
        <taxon>Sapindales</taxon>
        <taxon>Sapindaceae</taxon>
        <taxon>Hippocastanoideae</taxon>
        <taxon>Acereae</taxon>
        <taxon>Dipteronia</taxon>
    </lineage>
</organism>
<evidence type="ECO:0000259" key="8">
    <source>
        <dbReference type="PROSITE" id="PS50969"/>
    </source>
</evidence>
<evidence type="ECO:0000256" key="3">
    <source>
        <dbReference type="ARBA" id="ARBA00022801"/>
    </source>
</evidence>
<keyword evidence="7" id="KW-0812">Transmembrane</keyword>
<dbReference type="GO" id="GO:0005634">
    <property type="term" value="C:nucleus"/>
    <property type="evidence" value="ECO:0007669"/>
    <property type="project" value="UniProtKB-SubCell"/>
</dbReference>
<feature type="transmembrane region" description="Helical" evidence="7">
    <location>
        <begin position="101"/>
        <end position="122"/>
    </location>
</feature>
<evidence type="ECO:0000313" key="10">
    <source>
        <dbReference type="Proteomes" id="UP001281410"/>
    </source>
</evidence>
<comment type="subcellular location">
    <subcellularLocation>
        <location evidence="1">Nucleus</location>
    </subcellularLocation>
</comment>
<dbReference type="AlphaFoldDB" id="A0AAD9ZZN3"/>
<evidence type="ECO:0000256" key="6">
    <source>
        <dbReference type="ARBA" id="ARBA00048336"/>
    </source>
</evidence>
<dbReference type="Pfam" id="PF03031">
    <property type="entry name" value="NIF"/>
    <property type="match status" value="1"/>
</dbReference>
<dbReference type="InterPro" id="IPR039189">
    <property type="entry name" value="Fcp1"/>
</dbReference>
<feature type="domain" description="FCP1 homology" evidence="8">
    <location>
        <begin position="1"/>
        <end position="123"/>
    </location>
</feature>
<keyword evidence="7" id="KW-1133">Transmembrane helix</keyword>
<dbReference type="PANTHER" id="PTHR23081:SF36">
    <property type="entry name" value="RNA POLYMERASE II SUBUNIT A C-TERMINAL DOMAIN PHOSPHATASE"/>
    <property type="match status" value="1"/>
</dbReference>
<comment type="catalytic activity">
    <reaction evidence="5">
        <text>O-phospho-L-seryl-[protein] + H2O = L-seryl-[protein] + phosphate</text>
        <dbReference type="Rhea" id="RHEA:20629"/>
        <dbReference type="Rhea" id="RHEA-COMP:9863"/>
        <dbReference type="Rhea" id="RHEA-COMP:11604"/>
        <dbReference type="ChEBI" id="CHEBI:15377"/>
        <dbReference type="ChEBI" id="CHEBI:29999"/>
        <dbReference type="ChEBI" id="CHEBI:43474"/>
        <dbReference type="ChEBI" id="CHEBI:83421"/>
        <dbReference type="EC" id="3.1.3.16"/>
    </reaction>
</comment>
<comment type="catalytic activity">
    <reaction evidence="6">
        <text>O-phospho-L-threonyl-[protein] + H2O = L-threonyl-[protein] + phosphate</text>
        <dbReference type="Rhea" id="RHEA:47004"/>
        <dbReference type="Rhea" id="RHEA-COMP:11060"/>
        <dbReference type="Rhea" id="RHEA-COMP:11605"/>
        <dbReference type="ChEBI" id="CHEBI:15377"/>
        <dbReference type="ChEBI" id="CHEBI:30013"/>
        <dbReference type="ChEBI" id="CHEBI:43474"/>
        <dbReference type="ChEBI" id="CHEBI:61977"/>
        <dbReference type="EC" id="3.1.3.16"/>
    </reaction>
</comment>
<dbReference type="InterPro" id="IPR036412">
    <property type="entry name" value="HAD-like_sf"/>
</dbReference>
<evidence type="ECO:0000256" key="2">
    <source>
        <dbReference type="ARBA" id="ARBA00013081"/>
    </source>
</evidence>
<dbReference type="Proteomes" id="UP001281410">
    <property type="component" value="Unassembled WGS sequence"/>
</dbReference>
<evidence type="ECO:0000256" key="7">
    <source>
        <dbReference type="SAM" id="Phobius"/>
    </source>
</evidence>
<sequence length="123" mass="13978">MCATAKQISLKAFLESQTHWNRRIQIQFVLDDGYLVKLRPFVRTFLKEASSMFEIYICSMGGRHYVKKVAEFLDPDGTATTSTLGLLHGKISGENQKRTSIWFLDNSVILLLSMTLKVYGVIT</sequence>
<dbReference type="PROSITE" id="PS50969">
    <property type="entry name" value="FCP1"/>
    <property type="match status" value="1"/>
</dbReference>
<proteinExistence type="predicted"/>